<protein>
    <submittedName>
        <fullName evidence="2">Uncharacterized protein</fullName>
    </submittedName>
</protein>
<comment type="caution">
    <text evidence="2">The sequence shown here is derived from an EMBL/GenBank/DDBJ whole genome shotgun (WGS) entry which is preliminary data.</text>
</comment>
<gene>
    <name evidence="2" type="ORF">HNR50_003345</name>
</gene>
<dbReference type="EMBL" id="JACHGJ010000007">
    <property type="protein sequence ID" value="MBB6481665.1"/>
    <property type="molecule type" value="Genomic_DNA"/>
</dbReference>
<keyword evidence="1" id="KW-0732">Signal</keyword>
<evidence type="ECO:0000256" key="1">
    <source>
        <dbReference type="SAM" id="SignalP"/>
    </source>
</evidence>
<sequence length="369" mass="40538">MKLYRKALPILLFAGVLFSLSAEGIEHTTSIGAEFAYYFDNNQGWGQDGGFLPLSYSPVSAPVGFSYAADDYGATLTQDEKRTLGSGWGSVELQTYLKHRIKLPFLQGDNALIADNNATVNLDLYVAPVALYGRASVTITPIAFLNFNIGGLIGTGWNAAIFNGVGDNVNGQIMTDSFPGAVTELFSSATFQFDLAALVPGEWNHVVTQINGKFKYSWFSSDHAQDDGTGNPGPWQWLADDGENLNGWEYEGTYFLGYQMPLVIDTVGFLVETSQFLGSNSLLSPMAGPDGDVSTTADNGWGSDFIAVTFGPLMNFSFNDHHSLAVLVQFKTGRDYTDDTIFNEYYQNRAYEATYTKFHRIALAYNYKF</sequence>
<feature type="chain" id="PRO_5032432276" evidence="1">
    <location>
        <begin position="22"/>
        <end position="369"/>
    </location>
</feature>
<accession>A0A841RCF0</accession>
<name>A0A841RCF0_9SPIO</name>
<keyword evidence="3" id="KW-1185">Reference proteome</keyword>
<organism evidence="2 3">
    <name type="scientific">Spirochaeta isovalerica</name>
    <dbReference type="NCBI Taxonomy" id="150"/>
    <lineage>
        <taxon>Bacteria</taxon>
        <taxon>Pseudomonadati</taxon>
        <taxon>Spirochaetota</taxon>
        <taxon>Spirochaetia</taxon>
        <taxon>Spirochaetales</taxon>
        <taxon>Spirochaetaceae</taxon>
        <taxon>Spirochaeta</taxon>
    </lineage>
</organism>
<evidence type="ECO:0000313" key="3">
    <source>
        <dbReference type="Proteomes" id="UP000587760"/>
    </source>
</evidence>
<evidence type="ECO:0000313" key="2">
    <source>
        <dbReference type="EMBL" id="MBB6481665.1"/>
    </source>
</evidence>
<reference evidence="2 3" key="1">
    <citation type="submission" date="2020-08" db="EMBL/GenBank/DDBJ databases">
        <title>Genomic Encyclopedia of Type Strains, Phase IV (KMG-IV): sequencing the most valuable type-strain genomes for metagenomic binning, comparative biology and taxonomic classification.</title>
        <authorList>
            <person name="Goeker M."/>
        </authorList>
    </citation>
    <scope>NUCLEOTIDE SEQUENCE [LARGE SCALE GENOMIC DNA]</scope>
    <source>
        <strain evidence="2 3">DSM 2461</strain>
    </source>
</reference>
<dbReference type="RefSeq" id="WP_184747902.1">
    <property type="nucleotide sequence ID" value="NZ_JACHGJ010000007.1"/>
</dbReference>
<feature type="signal peptide" evidence="1">
    <location>
        <begin position="1"/>
        <end position="21"/>
    </location>
</feature>
<proteinExistence type="predicted"/>
<dbReference type="Proteomes" id="UP000587760">
    <property type="component" value="Unassembled WGS sequence"/>
</dbReference>
<dbReference type="AlphaFoldDB" id="A0A841RCF0"/>